<organism evidence="1 2">
    <name type="scientific">Drouetiella hepatica Uher 2000/2452</name>
    <dbReference type="NCBI Taxonomy" id="904376"/>
    <lineage>
        <taxon>Bacteria</taxon>
        <taxon>Bacillati</taxon>
        <taxon>Cyanobacteriota</taxon>
        <taxon>Cyanophyceae</taxon>
        <taxon>Oculatellales</taxon>
        <taxon>Oculatellaceae</taxon>
        <taxon>Drouetiella</taxon>
    </lineage>
</organism>
<reference evidence="1" key="2">
    <citation type="journal article" date="2022" name="Microbiol. Resour. Announc.">
        <title>Metagenome Sequencing to Explore Phylogenomics of Terrestrial Cyanobacteria.</title>
        <authorList>
            <person name="Ward R.D."/>
            <person name="Stajich J.E."/>
            <person name="Johansen J.R."/>
            <person name="Huntemann M."/>
            <person name="Clum A."/>
            <person name="Foster B."/>
            <person name="Foster B."/>
            <person name="Roux S."/>
            <person name="Palaniappan K."/>
            <person name="Varghese N."/>
            <person name="Mukherjee S."/>
            <person name="Reddy T.B.K."/>
            <person name="Daum C."/>
            <person name="Copeland A."/>
            <person name="Chen I.A."/>
            <person name="Ivanova N.N."/>
            <person name="Kyrpides N.C."/>
            <person name="Shapiro N."/>
            <person name="Eloe-Fadrosh E.A."/>
            <person name="Pietrasiak N."/>
        </authorList>
    </citation>
    <scope>NUCLEOTIDE SEQUENCE</scope>
    <source>
        <strain evidence="1">UHER 2000/2452</strain>
    </source>
</reference>
<evidence type="ECO:0000313" key="2">
    <source>
        <dbReference type="Proteomes" id="UP000757435"/>
    </source>
</evidence>
<proteinExistence type="predicted"/>
<protein>
    <submittedName>
        <fullName evidence="1">Uncharacterized protein</fullName>
    </submittedName>
</protein>
<dbReference type="Proteomes" id="UP000757435">
    <property type="component" value="Unassembled WGS sequence"/>
</dbReference>
<comment type="caution">
    <text evidence="1">The sequence shown here is derived from an EMBL/GenBank/DDBJ whole genome shotgun (WGS) entry which is preliminary data.</text>
</comment>
<reference evidence="1" key="1">
    <citation type="submission" date="2021-05" db="EMBL/GenBank/DDBJ databases">
        <authorList>
            <person name="Pietrasiak N."/>
            <person name="Ward R."/>
            <person name="Stajich J.E."/>
            <person name="Kurbessoian T."/>
        </authorList>
    </citation>
    <scope>NUCLEOTIDE SEQUENCE</scope>
    <source>
        <strain evidence="1">UHER 2000/2452</strain>
    </source>
</reference>
<sequence>MIIWNTIVNARKLAGSVIIGGLLCLPLVPTAARAGIDQAPMLLAQEQNVRIATLQCGGYTITIRTEGSAASDSYSYLTDGLFLTNGTRDGETYLFYNNDYEYKVVTQGGGSGSLTVSHYGETMMTKQCTWS</sequence>
<name>A0A951UNH0_9CYAN</name>
<gene>
    <name evidence="1" type="ORF">KME15_14430</name>
</gene>
<dbReference type="AlphaFoldDB" id="A0A951UNH0"/>
<accession>A0A951UNH0</accession>
<evidence type="ECO:0000313" key="1">
    <source>
        <dbReference type="EMBL" id="MBW4659869.1"/>
    </source>
</evidence>
<dbReference type="EMBL" id="JAHHHD010000015">
    <property type="protein sequence ID" value="MBW4659869.1"/>
    <property type="molecule type" value="Genomic_DNA"/>
</dbReference>